<dbReference type="AlphaFoldDB" id="A0A8J6N661"/>
<keyword evidence="2" id="KW-0813">Transport</keyword>
<sequence length="244" mass="27032">MNKAVVEIRNVDFAYNDVLVLKDITLTIEEGNFLGIVGPNGSGKTTLLKLILGLINPLRGSVRVFGQAPELARHSIGYVPQHAEIDSGFPISVMDVVLIGRLGKAPLFGGYRKIDREMAEEALKEVEIYEFRSHHFGTLSGGQRQRVLMARALVGKPEMLLLDEPTVSIDGRVEQDIYELLKRLNKKATIILVSHDLGFISTYVNRVACVNRSLVCNPTEHVTADVIEACYSGPVHMLKHKCEL</sequence>
<dbReference type="Proteomes" id="UP000603545">
    <property type="component" value="Unassembled WGS sequence"/>
</dbReference>
<evidence type="ECO:0000256" key="2">
    <source>
        <dbReference type="ARBA" id="ARBA00022448"/>
    </source>
</evidence>
<evidence type="ECO:0000259" key="5">
    <source>
        <dbReference type="PROSITE" id="PS50893"/>
    </source>
</evidence>
<keyword evidence="4 6" id="KW-0067">ATP-binding</keyword>
<dbReference type="PROSITE" id="PS00211">
    <property type="entry name" value="ABC_TRANSPORTER_1"/>
    <property type="match status" value="1"/>
</dbReference>
<proteinExistence type="inferred from homology"/>
<dbReference type="Pfam" id="PF00005">
    <property type="entry name" value="ABC_tran"/>
    <property type="match status" value="1"/>
</dbReference>
<dbReference type="InterPro" id="IPR017871">
    <property type="entry name" value="ABC_transporter-like_CS"/>
</dbReference>
<reference evidence="6 7" key="1">
    <citation type="submission" date="2020-08" db="EMBL/GenBank/DDBJ databases">
        <title>Bridging the membrane lipid divide: bacteria of the FCB group superphylum have the potential to synthesize archaeal ether lipids.</title>
        <authorList>
            <person name="Villanueva L."/>
            <person name="Von Meijenfeldt F.A.B."/>
            <person name="Westbye A.B."/>
            <person name="Yadav S."/>
            <person name="Hopmans E.C."/>
            <person name="Dutilh B.E."/>
            <person name="Sinninghe Damste J.S."/>
        </authorList>
    </citation>
    <scope>NUCLEOTIDE SEQUENCE [LARGE SCALE GENOMIC DNA]</scope>
    <source>
        <strain evidence="6">NIOZ-UU82</strain>
    </source>
</reference>
<protein>
    <submittedName>
        <fullName evidence="6">ABC transporter ATP-binding protein</fullName>
    </submittedName>
</protein>
<gene>
    <name evidence="6" type="ORF">H8E80_04475</name>
</gene>
<dbReference type="InterPro" id="IPR027417">
    <property type="entry name" value="P-loop_NTPase"/>
</dbReference>
<accession>A0A8J6N661</accession>
<feature type="domain" description="ABC transporter" evidence="5">
    <location>
        <begin position="6"/>
        <end position="237"/>
    </location>
</feature>
<dbReference type="InterPro" id="IPR003439">
    <property type="entry name" value="ABC_transporter-like_ATP-bd"/>
</dbReference>
<dbReference type="PROSITE" id="PS50893">
    <property type="entry name" value="ABC_TRANSPORTER_2"/>
    <property type="match status" value="1"/>
</dbReference>
<evidence type="ECO:0000256" key="3">
    <source>
        <dbReference type="ARBA" id="ARBA00022741"/>
    </source>
</evidence>
<dbReference type="SUPFAM" id="SSF52540">
    <property type="entry name" value="P-loop containing nucleoside triphosphate hydrolases"/>
    <property type="match status" value="1"/>
</dbReference>
<dbReference type="PANTHER" id="PTHR42734">
    <property type="entry name" value="METAL TRANSPORT SYSTEM ATP-BINDING PROTEIN TM_0124-RELATED"/>
    <property type="match status" value="1"/>
</dbReference>
<name>A0A8J6N661_9BACT</name>
<dbReference type="InterPro" id="IPR003593">
    <property type="entry name" value="AAA+_ATPase"/>
</dbReference>
<dbReference type="GO" id="GO:0016887">
    <property type="term" value="F:ATP hydrolysis activity"/>
    <property type="evidence" value="ECO:0007669"/>
    <property type="project" value="InterPro"/>
</dbReference>
<comment type="similarity">
    <text evidence="1">Belongs to the ABC transporter superfamily.</text>
</comment>
<evidence type="ECO:0000256" key="1">
    <source>
        <dbReference type="ARBA" id="ARBA00005417"/>
    </source>
</evidence>
<comment type="caution">
    <text evidence="6">The sequence shown here is derived from an EMBL/GenBank/DDBJ whole genome shotgun (WGS) entry which is preliminary data.</text>
</comment>
<dbReference type="FunFam" id="3.40.50.300:FF:000134">
    <property type="entry name" value="Iron-enterobactin ABC transporter ATP-binding protein"/>
    <property type="match status" value="1"/>
</dbReference>
<dbReference type="InterPro" id="IPR050153">
    <property type="entry name" value="Metal_Ion_Import_ABC"/>
</dbReference>
<evidence type="ECO:0000313" key="7">
    <source>
        <dbReference type="Proteomes" id="UP000603545"/>
    </source>
</evidence>
<dbReference type="PANTHER" id="PTHR42734:SF17">
    <property type="entry name" value="METAL TRANSPORT SYSTEM ATP-BINDING PROTEIN TM_0124-RELATED"/>
    <property type="match status" value="1"/>
</dbReference>
<dbReference type="GO" id="GO:0005524">
    <property type="term" value="F:ATP binding"/>
    <property type="evidence" value="ECO:0007669"/>
    <property type="project" value="UniProtKB-KW"/>
</dbReference>
<evidence type="ECO:0000313" key="6">
    <source>
        <dbReference type="EMBL" id="MBC8199285.1"/>
    </source>
</evidence>
<keyword evidence="3" id="KW-0547">Nucleotide-binding</keyword>
<organism evidence="6 7">
    <name type="scientific">Candidatus Desulfaltia bathyphila</name>
    <dbReference type="NCBI Taxonomy" id="2841697"/>
    <lineage>
        <taxon>Bacteria</taxon>
        <taxon>Pseudomonadati</taxon>
        <taxon>Thermodesulfobacteriota</taxon>
        <taxon>Desulfobacteria</taxon>
        <taxon>Desulfobacterales</taxon>
        <taxon>Desulfobacterales incertae sedis</taxon>
        <taxon>Candidatus Desulfaltia</taxon>
    </lineage>
</organism>
<evidence type="ECO:0000256" key="4">
    <source>
        <dbReference type="ARBA" id="ARBA00022840"/>
    </source>
</evidence>
<dbReference type="SMART" id="SM00382">
    <property type="entry name" value="AAA"/>
    <property type="match status" value="1"/>
</dbReference>
<dbReference type="CDD" id="cd03235">
    <property type="entry name" value="ABC_Metallic_Cations"/>
    <property type="match status" value="1"/>
</dbReference>
<dbReference type="Gene3D" id="3.40.50.300">
    <property type="entry name" value="P-loop containing nucleotide triphosphate hydrolases"/>
    <property type="match status" value="1"/>
</dbReference>
<dbReference type="EMBL" id="JACNLL010000044">
    <property type="protein sequence ID" value="MBC8199285.1"/>
    <property type="molecule type" value="Genomic_DNA"/>
</dbReference>